<sequence>MSPDGELYFRDWYCEDVVSALTYNKQVIFPAEKQPKAGLFCIQPAKFRFENGQEYFTYIEVNKKQRMRIKRLQEKPVSRPSGW</sequence>
<organism evidence="1 2">
    <name type="scientific">Pantoea allii</name>
    <dbReference type="NCBI Taxonomy" id="574096"/>
    <lineage>
        <taxon>Bacteria</taxon>
        <taxon>Pseudomonadati</taxon>
        <taxon>Pseudomonadota</taxon>
        <taxon>Gammaproteobacteria</taxon>
        <taxon>Enterobacterales</taxon>
        <taxon>Erwiniaceae</taxon>
        <taxon>Pantoea</taxon>
    </lineage>
</organism>
<keyword evidence="2" id="KW-1185">Reference proteome</keyword>
<dbReference type="Proteomes" id="UP001197236">
    <property type="component" value="Unassembled WGS sequence"/>
</dbReference>
<evidence type="ECO:0000313" key="1">
    <source>
        <dbReference type="EMBL" id="MBW1259549.1"/>
    </source>
</evidence>
<comment type="caution">
    <text evidence="1">The sequence shown here is derived from an EMBL/GenBank/DDBJ whole genome shotgun (WGS) entry which is preliminary data.</text>
</comment>
<proteinExistence type="predicted"/>
<protein>
    <submittedName>
        <fullName evidence="1">Uncharacterized protein</fullName>
    </submittedName>
</protein>
<gene>
    <name evidence="1" type="ORF">KYI95_20460</name>
</gene>
<name>A0ABS6VJS2_9GAMM</name>
<dbReference type="EMBL" id="JAHVXZ010000017">
    <property type="protein sequence ID" value="MBW1259549.1"/>
    <property type="molecule type" value="Genomic_DNA"/>
</dbReference>
<evidence type="ECO:0000313" key="2">
    <source>
        <dbReference type="Proteomes" id="UP001197236"/>
    </source>
</evidence>
<reference evidence="1 2" key="1">
    <citation type="submission" date="2021-07" db="EMBL/GenBank/DDBJ databases">
        <title>A novel phosphonate cluster across the Pantoea species complex is important for pathogenicity in onion.</title>
        <authorList>
            <person name="Zhao M."/>
            <person name="Stice S."/>
            <person name="Shin G.Y."/>
            <person name="Coutinho T."/>
            <person name="Gitaitis R."/>
            <person name="Kvitko B."/>
            <person name="Dutta B."/>
        </authorList>
    </citation>
    <scope>NUCLEOTIDE SEQUENCE [LARGE SCALE GENOMIC DNA]</scope>
    <source>
        <strain evidence="1 2">BD 382</strain>
    </source>
</reference>
<dbReference type="RefSeq" id="WP_218996117.1">
    <property type="nucleotide sequence ID" value="NZ_CP193916.1"/>
</dbReference>
<accession>A0ABS6VJS2</accession>